<keyword evidence="3 5" id="KW-1133">Transmembrane helix</keyword>
<evidence type="ECO:0000313" key="7">
    <source>
        <dbReference type="Proteomes" id="UP000192660"/>
    </source>
</evidence>
<protein>
    <recommendedName>
        <fullName evidence="5">Probable membrane transporter protein</fullName>
    </recommendedName>
</protein>
<evidence type="ECO:0000313" key="6">
    <source>
        <dbReference type="EMBL" id="SMC02118.1"/>
    </source>
</evidence>
<keyword evidence="7" id="KW-1185">Reference proteome</keyword>
<reference evidence="7" key="1">
    <citation type="submission" date="2017-04" db="EMBL/GenBank/DDBJ databases">
        <authorList>
            <person name="Varghese N."/>
            <person name="Submissions S."/>
        </authorList>
    </citation>
    <scope>NUCLEOTIDE SEQUENCE [LARGE SCALE GENOMIC DNA]</scope>
    <source>
        <strain evidence="7">DSM 9293</strain>
    </source>
</reference>
<feature type="transmembrane region" description="Helical" evidence="5">
    <location>
        <begin position="6"/>
        <end position="32"/>
    </location>
</feature>
<evidence type="ECO:0000256" key="5">
    <source>
        <dbReference type="RuleBase" id="RU363041"/>
    </source>
</evidence>
<dbReference type="OrthoDB" id="9781997at2"/>
<evidence type="ECO:0000256" key="3">
    <source>
        <dbReference type="ARBA" id="ARBA00022989"/>
    </source>
</evidence>
<name>A0A1W1W766_SULTA</name>
<keyword evidence="2 5" id="KW-0812">Transmembrane</keyword>
<dbReference type="Proteomes" id="UP000192660">
    <property type="component" value="Unassembled WGS sequence"/>
</dbReference>
<feature type="transmembrane region" description="Helical" evidence="5">
    <location>
        <begin position="44"/>
        <end position="62"/>
    </location>
</feature>
<feature type="transmembrane region" description="Helical" evidence="5">
    <location>
        <begin position="235"/>
        <end position="253"/>
    </location>
</feature>
<evidence type="ECO:0000256" key="2">
    <source>
        <dbReference type="ARBA" id="ARBA00022692"/>
    </source>
</evidence>
<dbReference type="Pfam" id="PF01925">
    <property type="entry name" value="TauE"/>
    <property type="match status" value="1"/>
</dbReference>
<dbReference type="InterPro" id="IPR002781">
    <property type="entry name" value="TM_pro_TauE-like"/>
</dbReference>
<comment type="subcellular location">
    <subcellularLocation>
        <location evidence="5">Cell membrane</location>
        <topology evidence="5">Multi-pass membrane protein</topology>
    </subcellularLocation>
    <subcellularLocation>
        <location evidence="1">Membrane</location>
        <topology evidence="1">Multi-pass membrane protein</topology>
    </subcellularLocation>
</comment>
<feature type="transmembrane region" description="Helical" evidence="5">
    <location>
        <begin position="98"/>
        <end position="119"/>
    </location>
</feature>
<dbReference type="PANTHER" id="PTHR43483:SF3">
    <property type="entry name" value="MEMBRANE TRANSPORTER PROTEIN HI_0806-RELATED"/>
    <property type="match status" value="1"/>
</dbReference>
<dbReference type="GO" id="GO:0005886">
    <property type="term" value="C:plasma membrane"/>
    <property type="evidence" value="ECO:0007669"/>
    <property type="project" value="UniProtKB-SubCell"/>
</dbReference>
<dbReference type="EMBL" id="FWWY01000001">
    <property type="protein sequence ID" value="SMC02118.1"/>
    <property type="molecule type" value="Genomic_DNA"/>
</dbReference>
<gene>
    <name evidence="6" type="ORF">SAMN00768000_0335</name>
</gene>
<evidence type="ECO:0000256" key="1">
    <source>
        <dbReference type="ARBA" id="ARBA00004141"/>
    </source>
</evidence>
<proteinExistence type="inferred from homology"/>
<comment type="similarity">
    <text evidence="5">Belongs to the 4-toluene sulfonate uptake permease (TSUP) (TC 2.A.102) family.</text>
</comment>
<dbReference type="AlphaFoldDB" id="A0A1W1W766"/>
<dbReference type="STRING" id="28034.BFX07_02625"/>
<feature type="transmembrane region" description="Helical" evidence="5">
    <location>
        <begin position="139"/>
        <end position="166"/>
    </location>
</feature>
<dbReference type="RefSeq" id="WP_020376205.1">
    <property type="nucleotide sequence ID" value="NZ_FWWY01000001.1"/>
</dbReference>
<keyword evidence="5" id="KW-1003">Cell membrane</keyword>
<evidence type="ECO:0000256" key="4">
    <source>
        <dbReference type="ARBA" id="ARBA00023136"/>
    </source>
</evidence>
<feature type="transmembrane region" description="Helical" evidence="5">
    <location>
        <begin position="74"/>
        <end position="91"/>
    </location>
</feature>
<dbReference type="PANTHER" id="PTHR43483">
    <property type="entry name" value="MEMBRANE TRANSPORTER PROTEIN HI_0806-RELATED"/>
    <property type="match status" value="1"/>
</dbReference>
<sequence length="254" mass="26846">MSTVLLVVIGLITGALTGFGGGSAVVIVVPALTQFLHIPFRMAVGTSLTVDVLTSALVSFGYAKSGNIQLKRGWIFLITAILGPQIGIWLSHRMPTQWLGLFFAVTMILFGTNFIYHAVRNIPMVSGSASHDPTWKSTAGVVLLGLIIGIITGLLGASGGVMYLLALVYGLRYTIRPAVGTSVIIMAISALSGAVGYSLHHEVYWTAVLIVGLISMVVGYLVARMVPRLPERIQAGGIGTLLFVIGLTMLPQVV</sequence>
<feature type="transmembrane region" description="Helical" evidence="5">
    <location>
        <begin position="203"/>
        <end position="223"/>
    </location>
</feature>
<accession>A0A1W1W766</accession>
<feature type="transmembrane region" description="Helical" evidence="5">
    <location>
        <begin position="178"/>
        <end position="197"/>
    </location>
</feature>
<keyword evidence="4 5" id="KW-0472">Membrane</keyword>
<organism evidence="6 7">
    <name type="scientific">Sulfobacillus thermosulfidooxidans (strain DSM 9293 / VKM B-1269 / AT-1)</name>
    <dbReference type="NCBI Taxonomy" id="929705"/>
    <lineage>
        <taxon>Bacteria</taxon>
        <taxon>Bacillati</taxon>
        <taxon>Bacillota</taxon>
        <taxon>Clostridia</taxon>
        <taxon>Eubacteriales</taxon>
        <taxon>Clostridiales Family XVII. Incertae Sedis</taxon>
        <taxon>Sulfobacillus</taxon>
    </lineage>
</organism>